<protein>
    <recommendedName>
        <fullName evidence="1">VOC domain-containing protein</fullName>
    </recommendedName>
</protein>
<dbReference type="InterPro" id="IPR041581">
    <property type="entry name" value="Glyoxalase_6"/>
</dbReference>
<dbReference type="Pfam" id="PF00903">
    <property type="entry name" value="Glyoxalase"/>
    <property type="match status" value="1"/>
</dbReference>
<sequence length="266" mass="27660">MLTNDYVPGAPSWLDLGSRDVDAATEFYRAVFGWEFRSAGPDAGGYGMFQLAGQTVAGLGPITGEGASPAWTVYFETADADATSKAVEQGGGTVRFAPLDIPGEARIAGYTDPAGAEFAVLQPGSLKGLDRTGADALCWTELYTTDAGQAKRFYGTVFGWDTEDMPLPGDAGSYTIVSRAGGGQAGSHGGIMQLAPEQLPDGLCYWQPYFGVADTDAVVTRATSRGATLLMAATDVQGVGRIALLRDPEGAFFAVLQPDPPAVPAT</sequence>
<evidence type="ECO:0000313" key="3">
    <source>
        <dbReference type="Proteomes" id="UP000236754"/>
    </source>
</evidence>
<dbReference type="CDD" id="cd07247">
    <property type="entry name" value="SgaA_N_like"/>
    <property type="match status" value="2"/>
</dbReference>
<dbReference type="EMBL" id="FNVU01000004">
    <property type="protein sequence ID" value="SEG33629.1"/>
    <property type="molecule type" value="Genomic_DNA"/>
</dbReference>
<accession>A0A1H5ZAT1</accession>
<feature type="domain" description="VOC" evidence="1">
    <location>
        <begin position="136"/>
        <end position="258"/>
    </location>
</feature>
<dbReference type="OrthoDB" id="9793039at2"/>
<dbReference type="InterPro" id="IPR029068">
    <property type="entry name" value="Glyas_Bleomycin-R_OHBP_Dase"/>
</dbReference>
<dbReference type="PANTHER" id="PTHR33993:SF10">
    <property type="entry name" value="CONSERVED PROTEIN"/>
    <property type="match status" value="1"/>
</dbReference>
<evidence type="ECO:0000313" key="2">
    <source>
        <dbReference type="EMBL" id="SEG33629.1"/>
    </source>
</evidence>
<reference evidence="2 3" key="1">
    <citation type="submission" date="2016-10" db="EMBL/GenBank/DDBJ databases">
        <authorList>
            <person name="de Groot N.N."/>
        </authorList>
    </citation>
    <scope>NUCLEOTIDE SEQUENCE [LARGE SCALE GENOMIC DNA]</scope>
    <source>
        <strain evidence="2 3">CGMCC 4.2023</strain>
    </source>
</reference>
<dbReference type="InterPro" id="IPR004360">
    <property type="entry name" value="Glyas_Fos-R_dOase_dom"/>
</dbReference>
<dbReference type="SUPFAM" id="SSF54593">
    <property type="entry name" value="Glyoxalase/Bleomycin resistance protein/Dihydroxybiphenyl dioxygenase"/>
    <property type="match status" value="2"/>
</dbReference>
<organism evidence="2 3">
    <name type="scientific">Actinacidiphila yanglinensis</name>
    <dbReference type="NCBI Taxonomy" id="310779"/>
    <lineage>
        <taxon>Bacteria</taxon>
        <taxon>Bacillati</taxon>
        <taxon>Actinomycetota</taxon>
        <taxon>Actinomycetes</taxon>
        <taxon>Kitasatosporales</taxon>
        <taxon>Streptomycetaceae</taxon>
        <taxon>Actinacidiphila</taxon>
    </lineage>
</organism>
<proteinExistence type="predicted"/>
<name>A0A1H5ZAT1_9ACTN</name>
<evidence type="ECO:0000259" key="1">
    <source>
        <dbReference type="PROSITE" id="PS51819"/>
    </source>
</evidence>
<dbReference type="InterPro" id="IPR052164">
    <property type="entry name" value="Anthracycline_SecMetBiosynth"/>
</dbReference>
<dbReference type="Proteomes" id="UP000236754">
    <property type="component" value="Unassembled WGS sequence"/>
</dbReference>
<gene>
    <name evidence="2" type="ORF">SAMN05216223_104413</name>
</gene>
<dbReference type="Pfam" id="PF18029">
    <property type="entry name" value="Glyoxalase_6"/>
    <property type="match status" value="1"/>
</dbReference>
<dbReference type="PANTHER" id="PTHR33993">
    <property type="entry name" value="GLYOXALASE-RELATED"/>
    <property type="match status" value="1"/>
</dbReference>
<dbReference type="RefSeq" id="WP_103885671.1">
    <property type="nucleotide sequence ID" value="NZ_FNVU01000004.1"/>
</dbReference>
<dbReference type="Gene3D" id="3.10.180.10">
    <property type="entry name" value="2,3-Dihydroxybiphenyl 1,2-Dioxygenase, domain 1"/>
    <property type="match status" value="2"/>
</dbReference>
<dbReference type="InterPro" id="IPR037523">
    <property type="entry name" value="VOC_core"/>
</dbReference>
<dbReference type="AlphaFoldDB" id="A0A1H5ZAT1"/>
<feature type="domain" description="VOC" evidence="1">
    <location>
        <begin position="10"/>
        <end position="123"/>
    </location>
</feature>
<dbReference type="PROSITE" id="PS51819">
    <property type="entry name" value="VOC"/>
    <property type="match status" value="2"/>
</dbReference>
<keyword evidence="3" id="KW-1185">Reference proteome</keyword>